<accession>Q2GPE4</accession>
<dbReference type="RefSeq" id="XP_001228087.1">
    <property type="nucleotide sequence ID" value="XM_001228086.1"/>
</dbReference>
<keyword evidence="2" id="KW-1185">Reference proteome</keyword>
<dbReference type="GeneID" id="4396707"/>
<reference evidence="1" key="2">
    <citation type="submission" date="2006-02" db="EMBL/GenBank/DDBJ databases">
        <title>Annotation of the Chaetomium globosum CBS 148.51 Genome.</title>
        <authorList>
            <consortium name="The Broad Institute Genome Sequencing Platform"/>
            <person name="Birren B."/>
            <person name="Lander E."/>
            <person name="Galagan J."/>
            <person name="Devon K."/>
            <person name="Nusbaum C."/>
            <person name="Ma L.-J."/>
            <person name="Jaffe D."/>
            <person name="Butler J."/>
            <person name="Alvarez P."/>
            <person name="Gnerre S."/>
            <person name="Grabherr M."/>
            <person name="Kleber M."/>
            <person name="Mauceli E."/>
            <person name="Brockman W."/>
            <person name="Rounsley S."/>
            <person name="Young S."/>
            <person name="LaButti K."/>
            <person name="Pushparaj V."/>
            <person name="DeCaprio D."/>
            <person name="Crawford M."/>
            <person name="Koehrsen M."/>
            <person name="Engels R."/>
            <person name="Montgomery P."/>
            <person name="Pearson M."/>
            <person name="Howarth C."/>
            <person name="Kodira C."/>
            <person name="Yandava C."/>
            <person name="Zeng Q."/>
            <person name="Alvarado L."/>
            <person name="Oleary S."/>
            <person name="Untereiner W."/>
        </authorList>
    </citation>
    <scope>NUCLEOTIDE SEQUENCE</scope>
    <source>
        <strain evidence="1">CBS 148.51</strain>
    </source>
</reference>
<dbReference type="EMBL" id="CH408035">
    <property type="protein sequence ID" value="EAQ83756.1"/>
    <property type="molecule type" value="Genomic_DNA"/>
</dbReference>
<gene>
    <name evidence="1" type="ORF">CHGG_10160</name>
</gene>
<sequence>MTGSRMCPCASCFGSTPQSNWRSDGFFGVQVQGAELIEKGEGFRIPPLEKVQTPNPYVTQLMTRFLVLQIRHSLHSQKACMIRVC</sequence>
<dbReference type="Proteomes" id="UP000001056">
    <property type="component" value="Unassembled WGS sequence"/>
</dbReference>
<evidence type="ECO:0000313" key="2">
    <source>
        <dbReference type="Proteomes" id="UP000001056"/>
    </source>
</evidence>
<proteinExistence type="predicted"/>
<organism evidence="1 2">
    <name type="scientific">Chaetomium globosum (strain ATCC 6205 / CBS 148.51 / DSM 1962 / NBRC 6347 / NRRL 1970)</name>
    <name type="common">Soil fungus</name>
    <dbReference type="NCBI Taxonomy" id="306901"/>
    <lineage>
        <taxon>Eukaryota</taxon>
        <taxon>Fungi</taxon>
        <taxon>Dikarya</taxon>
        <taxon>Ascomycota</taxon>
        <taxon>Pezizomycotina</taxon>
        <taxon>Sordariomycetes</taxon>
        <taxon>Sordariomycetidae</taxon>
        <taxon>Sordariales</taxon>
        <taxon>Chaetomiaceae</taxon>
        <taxon>Chaetomium</taxon>
    </lineage>
</organism>
<dbReference type="AlphaFoldDB" id="Q2GPE4"/>
<reference evidence="1" key="1">
    <citation type="submission" date="2005-03" db="EMBL/GenBank/DDBJ databases">
        <authorList>
            <person name="Giovannoni S.J."/>
            <person name="Cho J.-C."/>
            <person name="Ferriera S."/>
            <person name="Johnson J."/>
            <person name="Kravitz S."/>
            <person name="Halpern A."/>
            <person name="Remington K."/>
            <person name="Beeson K."/>
            <person name="Tran B."/>
            <person name="Rogers Y.-H."/>
            <person name="Friedman R."/>
            <person name="Venter J.C."/>
        </authorList>
    </citation>
    <scope>NUCLEOTIDE SEQUENCE</scope>
    <source>
        <strain evidence="1">CBS 148.51</strain>
    </source>
</reference>
<name>Q2GPE4_CHAGB</name>
<evidence type="ECO:0000313" key="1">
    <source>
        <dbReference type="EMBL" id="EAQ83756.1"/>
    </source>
</evidence>
<dbReference type="HOGENOM" id="CLU_2512428_0_0_1"/>
<dbReference type="InParanoid" id="Q2GPE4"/>
<dbReference type="VEuPathDB" id="FungiDB:CHGG_10160"/>
<protein>
    <submittedName>
        <fullName evidence="1">Uncharacterized protein</fullName>
    </submittedName>
</protein>